<gene>
    <name evidence="4" type="ORF">DX927_20120</name>
</gene>
<proteinExistence type="predicted"/>
<sequence length="417" mass="46067">MNKLREIQAKIEAKEKEGKDLVKAKKFDEAEKVKADLEDLKNELKAEIMFMKDEESHSLDAQASLLSAADALDRGTQKGQPIASFGGEQSEVKLSASKEYLNAWAKDLRGDKLNEEEREIFDRVNDEFKAAFTHTTENTGILIPDTVATGIWTQIAEDYPLWADVASTRIKGNLSYKKGTGATATMEWYDEDTETEDTELNFGELNLTGCELSRAVTLTWKLRAMAIEDLVPYVQRELATLLGQALSYAVYKGKGKPSATDTFKPEPQGIRTALAAQTNKPQFEVYTTLEYKNITSAMSKIHSKYANGVTIYANNTTIWNVLANIVDAMGRPVFVPDVNAGGVGHIFGHTVKGDATIAEGEILFANLDQGYKANVNQDISIVTEEHAKKRKVDYVGYAIVDGGVIDEKAFVVLTDEI</sequence>
<protein>
    <submittedName>
        <fullName evidence="4">Phage major capsid protein</fullName>
    </submittedName>
</protein>
<dbReference type="NCBIfam" id="TIGR01554">
    <property type="entry name" value="major_cap_HK97"/>
    <property type="match status" value="1"/>
</dbReference>
<dbReference type="InterPro" id="IPR054612">
    <property type="entry name" value="Phage_capsid-like_C"/>
</dbReference>
<evidence type="ECO:0000256" key="2">
    <source>
        <dbReference type="SAM" id="Coils"/>
    </source>
</evidence>
<comment type="subcellular location">
    <subcellularLocation>
        <location evidence="1">Virion</location>
    </subcellularLocation>
</comment>
<dbReference type="InterPro" id="IPR024455">
    <property type="entry name" value="Phage_capsid"/>
</dbReference>
<feature type="domain" description="Phage capsid-like C-terminal" evidence="3">
    <location>
        <begin position="140"/>
        <end position="414"/>
    </location>
</feature>
<keyword evidence="2" id="KW-0175">Coiled coil</keyword>
<comment type="caution">
    <text evidence="4">The sequence shown here is derived from an EMBL/GenBank/DDBJ whole genome shotgun (WGS) entry which is preliminary data.</text>
</comment>
<dbReference type="Pfam" id="PF05065">
    <property type="entry name" value="Phage_capsid"/>
    <property type="match status" value="1"/>
</dbReference>
<evidence type="ECO:0000256" key="1">
    <source>
        <dbReference type="ARBA" id="ARBA00004328"/>
    </source>
</evidence>
<dbReference type="RefSeq" id="WP_148958308.1">
    <property type="nucleotide sequence ID" value="NZ_QSND01000005.1"/>
</dbReference>
<dbReference type="EMBL" id="QSND01000005">
    <property type="protein sequence ID" value="KAA6447584.1"/>
    <property type="molecule type" value="Genomic_DNA"/>
</dbReference>
<dbReference type="AlphaFoldDB" id="A0A5M8RL50"/>
<reference evidence="4 5" key="1">
    <citation type="submission" date="2018-08" db="EMBL/GenBank/DDBJ databases">
        <title>Bacillus phenotypic plasticity.</title>
        <authorList>
            <person name="Hurtado E."/>
        </authorList>
    </citation>
    <scope>NUCLEOTIDE SEQUENCE [LARGE SCALE GENOMIC DNA]</scope>
    <source>
        <strain evidence="4 5">427</strain>
    </source>
</reference>
<dbReference type="SUPFAM" id="SSF56563">
    <property type="entry name" value="Major capsid protein gp5"/>
    <property type="match status" value="1"/>
</dbReference>
<dbReference type="Proteomes" id="UP000324326">
    <property type="component" value="Unassembled WGS sequence"/>
</dbReference>
<accession>A0A5M8RL50</accession>
<organism evidence="4 5">
    <name type="scientific">Bacillus swezeyi</name>
    <dbReference type="NCBI Taxonomy" id="1925020"/>
    <lineage>
        <taxon>Bacteria</taxon>
        <taxon>Bacillati</taxon>
        <taxon>Bacillota</taxon>
        <taxon>Bacilli</taxon>
        <taxon>Bacillales</taxon>
        <taxon>Bacillaceae</taxon>
        <taxon>Bacillus</taxon>
    </lineage>
</organism>
<feature type="coiled-coil region" evidence="2">
    <location>
        <begin position="4"/>
        <end position="54"/>
    </location>
</feature>
<name>A0A5M8RL50_9BACI</name>
<evidence type="ECO:0000313" key="5">
    <source>
        <dbReference type="Proteomes" id="UP000324326"/>
    </source>
</evidence>
<evidence type="ECO:0000259" key="3">
    <source>
        <dbReference type="Pfam" id="PF05065"/>
    </source>
</evidence>
<evidence type="ECO:0000313" key="4">
    <source>
        <dbReference type="EMBL" id="KAA6447584.1"/>
    </source>
</evidence>